<accession>A0A841PY69</accession>
<organism evidence="1 2">
    <name type="scientific">Salirhabdus euzebyi</name>
    <dbReference type="NCBI Taxonomy" id="394506"/>
    <lineage>
        <taxon>Bacteria</taxon>
        <taxon>Bacillati</taxon>
        <taxon>Bacillota</taxon>
        <taxon>Bacilli</taxon>
        <taxon>Bacillales</taxon>
        <taxon>Bacillaceae</taxon>
        <taxon>Salirhabdus</taxon>
    </lineage>
</organism>
<gene>
    <name evidence="1" type="ORF">HNQ94_000242</name>
</gene>
<name>A0A841PY69_9BACI</name>
<dbReference type="EMBL" id="JACHGH010000001">
    <property type="protein sequence ID" value="MBB6451821.1"/>
    <property type="molecule type" value="Genomic_DNA"/>
</dbReference>
<protein>
    <submittedName>
        <fullName evidence="1">Uncharacterized protein</fullName>
    </submittedName>
</protein>
<evidence type="ECO:0000313" key="1">
    <source>
        <dbReference type="EMBL" id="MBB6451821.1"/>
    </source>
</evidence>
<comment type="caution">
    <text evidence="1">The sequence shown here is derived from an EMBL/GenBank/DDBJ whole genome shotgun (WGS) entry which is preliminary data.</text>
</comment>
<reference evidence="1 2" key="1">
    <citation type="submission" date="2020-08" db="EMBL/GenBank/DDBJ databases">
        <title>Genomic Encyclopedia of Type Strains, Phase IV (KMG-IV): sequencing the most valuable type-strain genomes for metagenomic binning, comparative biology and taxonomic classification.</title>
        <authorList>
            <person name="Goeker M."/>
        </authorList>
    </citation>
    <scope>NUCLEOTIDE SEQUENCE [LARGE SCALE GENOMIC DNA]</scope>
    <source>
        <strain evidence="1 2">DSM 19612</strain>
    </source>
</reference>
<proteinExistence type="predicted"/>
<sequence length="37" mass="4421">MFKSFHFNVFIKKEGGKFMLQISFNWLGKQKRRIDGG</sequence>
<dbReference type="Proteomes" id="UP000581688">
    <property type="component" value="Unassembled WGS sequence"/>
</dbReference>
<keyword evidence="2" id="KW-1185">Reference proteome</keyword>
<dbReference type="AlphaFoldDB" id="A0A841PY69"/>
<evidence type="ECO:0000313" key="2">
    <source>
        <dbReference type="Proteomes" id="UP000581688"/>
    </source>
</evidence>